<accession>A0A949NEG7</accession>
<dbReference type="InterPro" id="IPR037171">
    <property type="entry name" value="NagB/RpiA_transferase-like"/>
</dbReference>
<sequence>MKHTNQPLFAEERQAQIIELLEKNDKMTVPELANLYHVSTVTIRTDLRTLDAAGKLKRTHGGAISIEKSGFEPTSTMKEIEHPGEKRAIAQRALELIENGDTIILDTGTTTYELSSLLHQRNGLTVITNDLKIALNVETTTDASLIFVGGIVRRGFHCTTGPIAVSALTDLNADKAFLATNSFTPEKGFMTPTLQQAEIKRAFMTASVEKIMLADSSKFGQISFVRFAALSEFNQLITDQNLPEEQLLNMNKQASHTTIIRA</sequence>
<evidence type="ECO:0000256" key="2">
    <source>
        <dbReference type="ARBA" id="ARBA00023163"/>
    </source>
</evidence>
<dbReference type="PRINTS" id="PR00037">
    <property type="entry name" value="HTHLACR"/>
</dbReference>
<comment type="caution">
    <text evidence="4">The sequence shown here is derived from an EMBL/GenBank/DDBJ whole genome shotgun (WGS) entry which is preliminary data.</text>
</comment>
<dbReference type="InterPro" id="IPR001034">
    <property type="entry name" value="DeoR_HTH"/>
</dbReference>
<evidence type="ECO:0000256" key="1">
    <source>
        <dbReference type="ARBA" id="ARBA00023015"/>
    </source>
</evidence>
<dbReference type="SMART" id="SM00420">
    <property type="entry name" value="HTH_DEOR"/>
    <property type="match status" value="1"/>
</dbReference>
<reference evidence="4" key="1">
    <citation type="submission" date="2021-06" db="EMBL/GenBank/DDBJ databases">
        <title>Description of novel taxa of the family Lachnospiraceae.</title>
        <authorList>
            <person name="Chaplin A.V."/>
            <person name="Sokolova S.R."/>
            <person name="Pikina A.P."/>
            <person name="Korzhanova M."/>
            <person name="Belova V."/>
            <person name="Korostin D."/>
            <person name="Efimov B.A."/>
        </authorList>
    </citation>
    <scope>NUCLEOTIDE SEQUENCE</scope>
    <source>
        <strain evidence="4">ASD5720</strain>
    </source>
</reference>
<dbReference type="InterPro" id="IPR014036">
    <property type="entry name" value="DeoR-like_C"/>
</dbReference>
<dbReference type="GO" id="GO:0003677">
    <property type="term" value="F:DNA binding"/>
    <property type="evidence" value="ECO:0007669"/>
    <property type="project" value="UniProtKB-KW"/>
</dbReference>
<dbReference type="Pfam" id="PF08220">
    <property type="entry name" value="HTH_DeoR"/>
    <property type="match status" value="1"/>
</dbReference>
<feature type="domain" description="HTH deoR-type" evidence="3">
    <location>
        <begin position="10"/>
        <end position="65"/>
    </location>
</feature>
<keyword evidence="4" id="KW-0238">DNA-binding</keyword>
<dbReference type="Proteomes" id="UP000712157">
    <property type="component" value="Unassembled WGS sequence"/>
</dbReference>
<evidence type="ECO:0000313" key="4">
    <source>
        <dbReference type="EMBL" id="MBU9736399.1"/>
    </source>
</evidence>
<proteinExistence type="predicted"/>
<dbReference type="EMBL" id="JAHQCW010000009">
    <property type="protein sequence ID" value="MBU9736399.1"/>
    <property type="molecule type" value="Genomic_DNA"/>
</dbReference>
<dbReference type="InterPro" id="IPR036388">
    <property type="entry name" value="WH-like_DNA-bd_sf"/>
</dbReference>
<dbReference type="Gene3D" id="3.40.50.1360">
    <property type="match status" value="1"/>
</dbReference>
<keyword evidence="5" id="KW-1185">Reference proteome</keyword>
<dbReference type="Gene3D" id="1.10.10.10">
    <property type="entry name" value="Winged helix-like DNA-binding domain superfamily/Winged helix DNA-binding domain"/>
    <property type="match status" value="1"/>
</dbReference>
<protein>
    <submittedName>
        <fullName evidence="4">DeoR/GlpR family DNA-binding transcription regulator</fullName>
    </submittedName>
</protein>
<dbReference type="SUPFAM" id="SSF46785">
    <property type="entry name" value="Winged helix' DNA-binding domain"/>
    <property type="match status" value="1"/>
</dbReference>
<dbReference type="Pfam" id="PF00455">
    <property type="entry name" value="DeoRC"/>
    <property type="match status" value="1"/>
</dbReference>
<dbReference type="SUPFAM" id="SSF100950">
    <property type="entry name" value="NagB/RpiA/CoA transferase-like"/>
    <property type="match status" value="1"/>
</dbReference>
<name>A0A949NEG7_9FIRM</name>
<dbReference type="InterPro" id="IPR036390">
    <property type="entry name" value="WH_DNA-bd_sf"/>
</dbReference>
<dbReference type="PANTHER" id="PTHR30363:SF44">
    <property type="entry name" value="AGA OPERON TRANSCRIPTIONAL REPRESSOR-RELATED"/>
    <property type="match status" value="1"/>
</dbReference>
<dbReference type="AlphaFoldDB" id="A0A949NEG7"/>
<evidence type="ECO:0000259" key="3">
    <source>
        <dbReference type="PROSITE" id="PS51000"/>
    </source>
</evidence>
<keyword evidence="1" id="KW-0805">Transcription regulation</keyword>
<dbReference type="InterPro" id="IPR050313">
    <property type="entry name" value="Carb_Metab_HTH_regulators"/>
</dbReference>
<dbReference type="PROSITE" id="PS51000">
    <property type="entry name" value="HTH_DEOR_2"/>
    <property type="match status" value="1"/>
</dbReference>
<organism evidence="4 5">
    <name type="scientific">Diplocloster agilis</name>
    <dbReference type="NCBI Taxonomy" id="2850323"/>
    <lineage>
        <taxon>Bacteria</taxon>
        <taxon>Bacillati</taxon>
        <taxon>Bacillota</taxon>
        <taxon>Clostridia</taxon>
        <taxon>Lachnospirales</taxon>
        <taxon>Lachnospiraceae</taxon>
        <taxon>Diplocloster</taxon>
    </lineage>
</organism>
<gene>
    <name evidence="4" type="ORF">KTH89_07615</name>
</gene>
<dbReference type="SMART" id="SM01134">
    <property type="entry name" value="DeoRC"/>
    <property type="match status" value="1"/>
</dbReference>
<dbReference type="RefSeq" id="WP_238721263.1">
    <property type="nucleotide sequence ID" value="NZ_JAHQCW010000009.1"/>
</dbReference>
<dbReference type="PANTHER" id="PTHR30363">
    <property type="entry name" value="HTH-TYPE TRANSCRIPTIONAL REGULATOR SRLR-RELATED"/>
    <property type="match status" value="1"/>
</dbReference>
<dbReference type="GO" id="GO:0003700">
    <property type="term" value="F:DNA-binding transcription factor activity"/>
    <property type="evidence" value="ECO:0007669"/>
    <property type="project" value="InterPro"/>
</dbReference>
<keyword evidence="2" id="KW-0804">Transcription</keyword>
<evidence type="ECO:0000313" key="5">
    <source>
        <dbReference type="Proteomes" id="UP000712157"/>
    </source>
</evidence>